<evidence type="ECO:0000313" key="1">
    <source>
        <dbReference type="EMBL" id="KAG5459675.1"/>
    </source>
</evidence>
<reference evidence="1 2" key="1">
    <citation type="journal article" name="Sci. Rep.">
        <title>Genome-scale phylogenetic analyses confirm Olpidium as the closest living zoosporic fungus to the non-flagellated, terrestrial fungi.</title>
        <authorList>
            <person name="Chang Y."/>
            <person name="Rochon D."/>
            <person name="Sekimoto S."/>
            <person name="Wang Y."/>
            <person name="Chovatia M."/>
            <person name="Sandor L."/>
            <person name="Salamov A."/>
            <person name="Grigoriev I.V."/>
            <person name="Stajich J.E."/>
            <person name="Spatafora J.W."/>
        </authorList>
    </citation>
    <scope>NUCLEOTIDE SEQUENCE [LARGE SCALE GENOMIC DNA]</scope>
    <source>
        <strain evidence="1">S191</strain>
    </source>
</reference>
<dbReference type="EMBL" id="JAEFCI010006451">
    <property type="protein sequence ID" value="KAG5459675.1"/>
    <property type="molecule type" value="Genomic_DNA"/>
</dbReference>
<protein>
    <submittedName>
        <fullName evidence="1">Uncharacterized protein</fullName>
    </submittedName>
</protein>
<dbReference type="Proteomes" id="UP000673691">
    <property type="component" value="Unassembled WGS sequence"/>
</dbReference>
<accession>A0A8H7ZUQ4</accession>
<proteinExistence type="predicted"/>
<dbReference type="AlphaFoldDB" id="A0A8H7ZUQ4"/>
<gene>
    <name evidence="1" type="ORF">BJ554DRAFT_8374</name>
</gene>
<evidence type="ECO:0000313" key="2">
    <source>
        <dbReference type="Proteomes" id="UP000673691"/>
    </source>
</evidence>
<sequence>MRLWSTVAAQLRGEQASCIHHTHKGTLCLRGQVNHLPQLRKGCEIFPSLHTRQVSNG</sequence>
<keyword evidence="2" id="KW-1185">Reference proteome</keyword>
<name>A0A8H7ZUQ4_9FUNG</name>
<comment type="caution">
    <text evidence="1">The sequence shown here is derived from an EMBL/GenBank/DDBJ whole genome shotgun (WGS) entry which is preliminary data.</text>
</comment>
<organism evidence="1 2">
    <name type="scientific">Olpidium bornovanus</name>
    <dbReference type="NCBI Taxonomy" id="278681"/>
    <lineage>
        <taxon>Eukaryota</taxon>
        <taxon>Fungi</taxon>
        <taxon>Fungi incertae sedis</taxon>
        <taxon>Olpidiomycota</taxon>
        <taxon>Olpidiomycotina</taxon>
        <taxon>Olpidiomycetes</taxon>
        <taxon>Olpidiales</taxon>
        <taxon>Olpidiaceae</taxon>
        <taxon>Olpidium</taxon>
    </lineage>
</organism>